<keyword evidence="6" id="KW-1185">Reference proteome</keyword>
<organism evidence="5 6">
    <name type="scientific">Gopherus evgoodei</name>
    <name type="common">Goodes thornscrub tortoise</name>
    <dbReference type="NCBI Taxonomy" id="1825980"/>
    <lineage>
        <taxon>Eukaryota</taxon>
        <taxon>Metazoa</taxon>
        <taxon>Chordata</taxon>
        <taxon>Craniata</taxon>
        <taxon>Vertebrata</taxon>
        <taxon>Euteleostomi</taxon>
        <taxon>Archelosauria</taxon>
        <taxon>Testudinata</taxon>
        <taxon>Testudines</taxon>
        <taxon>Cryptodira</taxon>
        <taxon>Durocryptodira</taxon>
        <taxon>Testudinoidea</taxon>
        <taxon>Testudinidae</taxon>
        <taxon>Gopherus</taxon>
    </lineage>
</organism>
<proteinExistence type="predicted"/>
<dbReference type="AlphaFoldDB" id="A0A8C4WSM0"/>
<dbReference type="InterPro" id="IPR013106">
    <property type="entry name" value="Ig_V-set"/>
</dbReference>
<evidence type="ECO:0000313" key="5">
    <source>
        <dbReference type="Ensembl" id="ENSGEVP00005019919.1"/>
    </source>
</evidence>
<reference evidence="5" key="1">
    <citation type="submission" date="2025-08" db="UniProtKB">
        <authorList>
            <consortium name="Ensembl"/>
        </authorList>
    </citation>
    <scope>IDENTIFICATION</scope>
</reference>
<keyword evidence="3" id="KW-1280">Immunoglobulin</keyword>
<dbReference type="SMART" id="SM00406">
    <property type="entry name" value="IGv"/>
    <property type="match status" value="1"/>
</dbReference>
<name>A0A8C4WSM0_9SAUR</name>
<accession>A0A8C4WSM0</accession>
<feature type="domain" description="Immunoglobulin V-set" evidence="4">
    <location>
        <begin position="73"/>
        <end position="156"/>
    </location>
</feature>
<protein>
    <recommendedName>
        <fullName evidence="4">Immunoglobulin V-set domain-containing protein</fullName>
    </recommendedName>
</protein>
<evidence type="ECO:0000259" key="4">
    <source>
        <dbReference type="SMART" id="SM00406"/>
    </source>
</evidence>
<evidence type="ECO:0000256" key="3">
    <source>
        <dbReference type="ARBA" id="ARBA00043265"/>
    </source>
</evidence>
<keyword evidence="2" id="KW-1064">Adaptive immunity</keyword>
<evidence type="ECO:0000256" key="1">
    <source>
        <dbReference type="ARBA" id="ARBA00022859"/>
    </source>
</evidence>
<dbReference type="InterPro" id="IPR036179">
    <property type="entry name" value="Ig-like_dom_sf"/>
</dbReference>
<sequence length="220" mass="24817">MDPRGLVRSTYKLCFIPCSCHLINLCFTGWLRVTSDCKVGVQYPVASPGPRWGRLAVGCLVASGPGMGKVSEPLTLTCTFSRFSINAQYYHWHWLRQPPGEGLESMGWVHPYNGDTRYAPSLQGRITISADTARNQFSLQLRSLTAADTATCYCARSYIVTQTLKMITGPMQADREPQEGKCSRQGRRACFAVEWCRHLRKKQQKKKQINKKANPPQEQQ</sequence>
<reference evidence="5" key="2">
    <citation type="submission" date="2025-09" db="UniProtKB">
        <authorList>
            <consortium name="Ensembl"/>
        </authorList>
    </citation>
    <scope>IDENTIFICATION</scope>
</reference>
<dbReference type="PANTHER" id="PTHR23266">
    <property type="entry name" value="IMMUNOGLOBULIN HEAVY CHAIN"/>
    <property type="match status" value="1"/>
</dbReference>
<evidence type="ECO:0000313" key="6">
    <source>
        <dbReference type="Proteomes" id="UP000694390"/>
    </source>
</evidence>
<dbReference type="GeneTree" id="ENSGT01030000234536"/>
<dbReference type="GO" id="GO:0002250">
    <property type="term" value="P:adaptive immune response"/>
    <property type="evidence" value="ECO:0007669"/>
    <property type="project" value="UniProtKB-KW"/>
</dbReference>
<evidence type="ECO:0000256" key="2">
    <source>
        <dbReference type="ARBA" id="ARBA00023130"/>
    </source>
</evidence>
<dbReference type="OrthoDB" id="9426090at2759"/>
<dbReference type="SUPFAM" id="SSF48726">
    <property type="entry name" value="Immunoglobulin"/>
    <property type="match status" value="1"/>
</dbReference>
<keyword evidence="1" id="KW-0391">Immunity</keyword>
<dbReference type="GO" id="GO:0019814">
    <property type="term" value="C:immunoglobulin complex"/>
    <property type="evidence" value="ECO:0007669"/>
    <property type="project" value="UniProtKB-KW"/>
</dbReference>
<dbReference type="Pfam" id="PF07686">
    <property type="entry name" value="V-set"/>
    <property type="match status" value="1"/>
</dbReference>
<dbReference type="InterPro" id="IPR050199">
    <property type="entry name" value="IgHV"/>
</dbReference>
<dbReference type="Ensembl" id="ENSGEVT00005020923.1">
    <property type="protein sequence ID" value="ENSGEVP00005019919.1"/>
    <property type="gene ID" value="ENSGEVG00005014122.1"/>
</dbReference>
<dbReference type="GO" id="GO:0005576">
    <property type="term" value="C:extracellular region"/>
    <property type="evidence" value="ECO:0007669"/>
    <property type="project" value="UniProtKB-ARBA"/>
</dbReference>
<dbReference type="Proteomes" id="UP000694390">
    <property type="component" value="Unassembled WGS sequence"/>
</dbReference>
<dbReference type="Gene3D" id="2.60.40.10">
    <property type="entry name" value="Immunoglobulins"/>
    <property type="match status" value="1"/>
</dbReference>
<dbReference type="InterPro" id="IPR013783">
    <property type="entry name" value="Ig-like_fold"/>
</dbReference>